<dbReference type="InterPro" id="IPR018060">
    <property type="entry name" value="HTH_AraC"/>
</dbReference>
<dbReference type="Gene3D" id="1.10.10.60">
    <property type="entry name" value="Homeodomain-like"/>
    <property type="match status" value="2"/>
</dbReference>
<evidence type="ECO:0000313" key="8">
    <source>
        <dbReference type="Proteomes" id="UP001501759"/>
    </source>
</evidence>
<evidence type="ECO:0000256" key="5">
    <source>
        <dbReference type="SAM" id="MobiDB-lite"/>
    </source>
</evidence>
<dbReference type="InterPro" id="IPR037923">
    <property type="entry name" value="HTH-like"/>
</dbReference>
<evidence type="ECO:0000256" key="2">
    <source>
        <dbReference type="ARBA" id="ARBA00023125"/>
    </source>
</evidence>
<dbReference type="RefSeq" id="WP_345652494.1">
    <property type="nucleotide sequence ID" value="NZ_BAABKB010000016.1"/>
</dbReference>
<dbReference type="SUPFAM" id="SSF46689">
    <property type="entry name" value="Homeodomain-like"/>
    <property type="match status" value="2"/>
</dbReference>
<organism evidence="7 8">
    <name type="scientific">Streptomyces siamensis</name>
    <dbReference type="NCBI Taxonomy" id="1274986"/>
    <lineage>
        <taxon>Bacteria</taxon>
        <taxon>Bacillati</taxon>
        <taxon>Actinomycetota</taxon>
        <taxon>Actinomycetes</taxon>
        <taxon>Kitasatosporales</taxon>
        <taxon>Streptomycetaceae</taxon>
        <taxon>Streptomyces</taxon>
    </lineage>
</organism>
<dbReference type="SMART" id="SM00342">
    <property type="entry name" value="HTH_ARAC"/>
    <property type="match status" value="1"/>
</dbReference>
<name>A0ABP9J4F5_9ACTN</name>
<dbReference type="InterPro" id="IPR050204">
    <property type="entry name" value="AraC_XylS_family_regulators"/>
</dbReference>
<evidence type="ECO:0000313" key="7">
    <source>
        <dbReference type="EMBL" id="GAA5018753.1"/>
    </source>
</evidence>
<keyword evidence="8" id="KW-1185">Reference proteome</keyword>
<keyword evidence="1" id="KW-0805">Transcription regulation</keyword>
<evidence type="ECO:0000256" key="3">
    <source>
        <dbReference type="ARBA" id="ARBA00023159"/>
    </source>
</evidence>
<accession>A0ABP9J4F5</accession>
<dbReference type="Gene3D" id="2.60.120.280">
    <property type="entry name" value="Regulatory protein AraC"/>
    <property type="match status" value="1"/>
</dbReference>
<dbReference type="PANTHER" id="PTHR46796">
    <property type="entry name" value="HTH-TYPE TRANSCRIPTIONAL ACTIVATOR RHAS-RELATED"/>
    <property type="match status" value="1"/>
</dbReference>
<dbReference type="PROSITE" id="PS01124">
    <property type="entry name" value="HTH_ARAC_FAMILY_2"/>
    <property type="match status" value="1"/>
</dbReference>
<protein>
    <recommendedName>
        <fullName evidence="6">HTH araC/xylS-type domain-containing protein</fullName>
    </recommendedName>
</protein>
<dbReference type="SUPFAM" id="SSF51215">
    <property type="entry name" value="Regulatory protein AraC"/>
    <property type="match status" value="1"/>
</dbReference>
<feature type="domain" description="HTH araC/xylS-type" evidence="6">
    <location>
        <begin position="299"/>
        <end position="397"/>
    </location>
</feature>
<keyword evidence="4" id="KW-0804">Transcription</keyword>
<comment type="caution">
    <text evidence="7">The sequence shown here is derived from an EMBL/GenBank/DDBJ whole genome shotgun (WGS) entry which is preliminary data.</text>
</comment>
<gene>
    <name evidence="7" type="ORF">GCM10023335_46720</name>
</gene>
<feature type="region of interest" description="Disordered" evidence="5">
    <location>
        <begin position="120"/>
        <end position="227"/>
    </location>
</feature>
<keyword evidence="3" id="KW-0010">Activator</keyword>
<dbReference type="EMBL" id="BAABKB010000016">
    <property type="protein sequence ID" value="GAA5018753.1"/>
    <property type="molecule type" value="Genomic_DNA"/>
</dbReference>
<evidence type="ECO:0000259" key="6">
    <source>
        <dbReference type="PROSITE" id="PS01124"/>
    </source>
</evidence>
<keyword evidence="2" id="KW-0238">DNA-binding</keyword>
<dbReference type="Proteomes" id="UP001501759">
    <property type="component" value="Unassembled WGS sequence"/>
</dbReference>
<evidence type="ECO:0000256" key="4">
    <source>
        <dbReference type="ARBA" id="ARBA00023163"/>
    </source>
</evidence>
<sequence>MRADELSGAAAPSPPPGLVTIGRFDQRPGYRVNRPRGSDSWLFTWTTGGHGLLEQGAARTVTRAGDLVVLGPGTAHRYSVEPGAGHWAFWWAHCQARPAWVARLRPYALTDGLYAVRPETDAAESGGPVGGGAGSGGPVAGGTDPCRPDTGGPVAGGADPCRPDTGGAESGGAESGGPVGGGAEFGGLVGGGTASGGPVGRDTQAGGLVTVDAGPGGPDATGAGPLRSRIETAFRRMYSDARWTGAGPPPGPVRPAPGGVAVAHGTAARELTLCSLEEIVLLATARAEHRGPGVDARIRHAESLIAADPSVPHSVRSLAAAVSLSPSRFAHLFTEQLGRSPMRALRDARLLHAARLLEATELPVGRVAAASGFTSAFHFNRVFRQRYGMPPGAYRNAAITGAGEAAAT</sequence>
<dbReference type="InterPro" id="IPR009057">
    <property type="entry name" value="Homeodomain-like_sf"/>
</dbReference>
<dbReference type="InterPro" id="IPR018062">
    <property type="entry name" value="HTH_AraC-typ_CS"/>
</dbReference>
<dbReference type="Pfam" id="PF12833">
    <property type="entry name" value="HTH_18"/>
    <property type="match status" value="1"/>
</dbReference>
<reference evidence="8" key="1">
    <citation type="journal article" date="2019" name="Int. J. Syst. Evol. Microbiol.">
        <title>The Global Catalogue of Microorganisms (GCM) 10K type strain sequencing project: providing services to taxonomists for standard genome sequencing and annotation.</title>
        <authorList>
            <consortium name="The Broad Institute Genomics Platform"/>
            <consortium name="The Broad Institute Genome Sequencing Center for Infectious Disease"/>
            <person name="Wu L."/>
            <person name="Ma J."/>
        </authorList>
    </citation>
    <scope>NUCLEOTIDE SEQUENCE [LARGE SCALE GENOMIC DNA]</scope>
    <source>
        <strain evidence="8">JCM 18409</strain>
    </source>
</reference>
<feature type="compositionally biased region" description="Gly residues" evidence="5">
    <location>
        <begin position="168"/>
        <end position="199"/>
    </location>
</feature>
<feature type="compositionally biased region" description="Gly residues" evidence="5">
    <location>
        <begin position="127"/>
        <end position="140"/>
    </location>
</feature>
<evidence type="ECO:0000256" key="1">
    <source>
        <dbReference type="ARBA" id="ARBA00023015"/>
    </source>
</evidence>
<proteinExistence type="predicted"/>
<dbReference type="PROSITE" id="PS00041">
    <property type="entry name" value="HTH_ARAC_FAMILY_1"/>
    <property type="match status" value="1"/>
</dbReference>